<dbReference type="Proteomes" id="UP000004893">
    <property type="component" value="Unassembled WGS sequence"/>
</dbReference>
<organism evidence="18 19">
    <name type="scientific">[Clostridium] hylemonae DSM 15053</name>
    <dbReference type="NCBI Taxonomy" id="553973"/>
    <lineage>
        <taxon>Bacteria</taxon>
        <taxon>Bacillati</taxon>
        <taxon>Bacillota</taxon>
        <taxon>Clostridia</taxon>
        <taxon>Lachnospirales</taxon>
        <taxon>Lachnospiraceae</taxon>
    </lineage>
</organism>
<protein>
    <recommendedName>
        <fullName evidence="2 15">ATP-dependent DNA helicase RecG</fullName>
        <ecNumber evidence="13 15">5.6.2.4</ecNumber>
    </recommendedName>
</protein>
<evidence type="ECO:0000256" key="12">
    <source>
        <dbReference type="ARBA" id="ARBA00034617"/>
    </source>
</evidence>
<dbReference type="InterPro" id="IPR001650">
    <property type="entry name" value="Helicase_C-like"/>
</dbReference>
<comment type="catalytic activity">
    <reaction evidence="14 15">
        <text>ATP + H2O = ADP + phosphate + H(+)</text>
        <dbReference type="Rhea" id="RHEA:13065"/>
        <dbReference type="ChEBI" id="CHEBI:15377"/>
        <dbReference type="ChEBI" id="CHEBI:15378"/>
        <dbReference type="ChEBI" id="CHEBI:30616"/>
        <dbReference type="ChEBI" id="CHEBI:43474"/>
        <dbReference type="ChEBI" id="CHEBI:456216"/>
        <dbReference type="EC" id="5.6.2.4"/>
    </reaction>
</comment>
<keyword evidence="11" id="KW-0413">Isomerase</keyword>
<dbReference type="InterPro" id="IPR011545">
    <property type="entry name" value="DEAD/DEAH_box_helicase_dom"/>
</dbReference>
<keyword evidence="5 15" id="KW-0378">Hydrolase</keyword>
<dbReference type="InterPro" id="IPR014001">
    <property type="entry name" value="Helicase_ATP-bd"/>
</dbReference>
<dbReference type="PROSITE" id="PS51194">
    <property type="entry name" value="HELICASE_CTER"/>
    <property type="match status" value="1"/>
</dbReference>
<comment type="similarity">
    <text evidence="1 15">Belongs to the helicase family. RecG subfamily.</text>
</comment>
<evidence type="ECO:0000256" key="6">
    <source>
        <dbReference type="ARBA" id="ARBA00022806"/>
    </source>
</evidence>
<dbReference type="Pfam" id="PF17191">
    <property type="entry name" value="RecG_wedge"/>
    <property type="match status" value="1"/>
</dbReference>
<evidence type="ECO:0000256" key="8">
    <source>
        <dbReference type="ARBA" id="ARBA00023125"/>
    </source>
</evidence>
<evidence type="ECO:0000256" key="14">
    <source>
        <dbReference type="ARBA" id="ARBA00048988"/>
    </source>
</evidence>
<dbReference type="Pfam" id="PF00270">
    <property type="entry name" value="DEAD"/>
    <property type="match status" value="1"/>
</dbReference>
<dbReference type="NCBIfam" id="NF008165">
    <property type="entry name" value="PRK10917.1-3"/>
    <property type="match status" value="1"/>
</dbReference>
<reference evidence="18" key="1">
    <citation type="submission" date="2009-02" db="EMBL/GenBank/DDBJ databases">
        <authorList>
            <person name="Fulton L."/>
            <person name="Clifton S."/>
            <person name="Fulton B."/>
            <person name="Xu J."/>
            <person name="Minx P."/>
            <person name="Pepin K.H."/>
            <person name="Johnson M."/>
            <person name="Bhonagiri V."/>
            <person name="Nash W.E."/>
            <person name="Mardis E.R."/>
            <person name="Wilson R.K."/>
        </authorList>
    </citation>
    <scope>NUCLEOTIDE SEQUENCE [LARGE SCALE GENOMIC DNA]</scope>
    <source>
        <strain evidence="18">DSM 15053</strain>
    </source>
</reference>
<dbReference type="EMBL" id="ABYI02000005">
    <property type="protein sequence ID" value="EEG75779.1"/>
    <property type="molecule type" value="Genomic_DNA"/>
</dbReference>
<name>C0BWD2_9FIRM</name>
<dbReference type="SMART" id="SM00487">
    <property type="entry name" value="DEXDc"/>
    <property type="match status" value="1"/>
</dbReference>
<feature type="domain" description="Helicase C-terminal" evidence="17">
    <location>
        <begin position="462"/>
        <end position="622"/>
    </location>
</feature>
<dbReference type="Gene3D" id="3.40.50.300">
    <property type="entry name" value="P-loop containing nucleotide triphosphate hydrolases"/>
    <property type="match status" value="2"/>
</dbReference>
<evidence type="ECO:0000256" key="9">
    <source>
        <dbReference type="ARBA" id="ARBA00023172"/>
    </source>
</evidence>
<dbReference type="InterPro" id="IPR012340">
    <property type="entry name" value="NA-bd_OB-fold"/>
</dbReference>
<keyword evidence="6 15" id="KW-0347">Helicase</keyword>
<dbReference type="EC" id="5.6.2.4" evidence="13 15"/>
<evidence type="ECO:0000256" key="13">
    <source>
        <dbReference type="ARBA" id="ARBA00034808"/>
    </source>
</evidence>
<evidence type="ECO:0000256" key="5">
    <source>
        <dbReference type="ARBA" id="ARBA00022801"/>
    </source>
</evidence>
<gene>
    <name evidence="18" type="primary">recG</name>
    <name evidence="18" type="ORF">CLOHYLEM_04137</name>
</gene>
<dbReference type="Pfam" id="PF00271">
    <property type="entry name" value="Helicase_C"/>
    <property type="match status" value="1"/>
</dbReference>
<reference evidence="18" key="2">
    <citation type="submission" date="2013-06" db="EMBL/GenBank/DDBJ databases">
        <title>Draft genome sequence of Clostridium hylemonae (DSM 15053).</title>
        <authorList>
            <person name="Sudarsanam P."/>
            <person name="Ley R."/>
            <person name="Guruge J."/>
            <person name="Turnbaugh P.J."/>
            <person name="Mahowald M."/>
            <person name="Liep D."/>
            <person name="Gordon J."/>
        </authorList>
    </citation>
    <scope>NUCLEOTIDE SEQUENCE</scope>
    <source>
        <strain evidence="18">DSM 15053</strain>
    </source>
</reference>
<dbReference type="AlphaFoldDB" id="C0BWD2"/>
<dbReference type="eggNOG" id="COG1200">
    <property type="taxonomic scope" value="Bacteria"/>
</dbReference>
<evidence type="ECO:0000259" key="17">
    <source>
        <dbReference type="PROSITE" id="PS51194"/>
    </source>
</evidence>
<keyword evidence="8" id="KW-0238">DNA-binding</keyword>
<evidence type="ECO:0000256" key="7">
    <source>
        <dbReference type="ARBA" id="ARBA00022840"/>
    </source>
</evidence>
<dbReference type="PANTHER" id="PTHR47964:SF1">
    <property type="entry name" value="ATP-DEPENDENT DNA HELICASE HOMOLOG RECG, CHLOROPLASTIC"/>
    <property type="match status" value="1"/>
</dbReference>
<feature type="domain" description="Helicase ATP-binding" evidence="16">
    <location>
        <begin position="280"/>
        <end position="443"/>
    </location>
</feature>
<keyword evidence="9 15" id="KW-0233">DNA recombination</keyword>
<dbReference type="InterPro" id="IPR045562">
    <property type="entry name" value="RecG_dom3_C"/>
</dbReference>
<evidence type="ECO:0000313" key="19">
    <source>
        <dbReference type="Proteomes" id="UP000004893"/>
    </source>
</evidence>
<dbReference type="GO" id="GO:0016887">
    <property type="term" value="F:ATP hydrolysis activity"/>
    <property type="evidence" value="ECO:0007669"/>
    <property type="project" value="RHEA"/>
</dbReference>
<dbReference type="NCBIfam" id="TIGR00643">
    <property type="entry name" value="recG"/>
    <property type="match status" value="1"/>
</dbReference>
<keyword evidence="4 15" id="KW-0227">DNA damage</keyword>
<evidence type="ECO:0000256" key="15">
    <source>
        <dbReference type="RuleBase" id="RU363016"/>
    </source>
</evidence>
<keyword evidence="19" id="KW-1185">Reference proteome</keyword>
<sequence length="684" mass="76740">MVCAKVEIMIELTRIKELKGIGDKTEKLFGRLGIATVGDLVRYYPRGYDVYDDPVPISEAEEGSVVTVTGAIFGRVQVSGTRNMQVTTIYVKDITGTLKVIWFRMPFLRNTLAKGGVITLRGRIVNRKSGIVMEHPEIFYPSAKYEEKLHTLQPVYALTAGLSNNAVMKAVQQALMELDLTKETLPDEIRLKYKLAEYNYAIRGIHFPEDKEVFYHVRERLVFEEFLEFILALRRLKDSNEKEQNHYPVKKAPETAAFLSQLPYELTGAQKKVAEEISADMAGASAMSRLVQGDVGSGKTIVAVLALMDTAFSGYQGALMAPTEVLARQHYESITNLFSQYGIRLGAELLTGSMTAKEKREAYGRIESGEVQIIVGTHALIQEKVNYKNLALVVTDEQHRFGVKQREAFARKGGVPHILVMSATPIPRTLAIILYGDLDISVIDELPANRLPIKNCVVDTGYRKTAYTFMKNQVKEGRQCYVICPMVEESEHLEVENVMDYAQMLQDELGEAVGVACLHGRMKQAEKDDIMERFGRNEIQVLVSTTVIEVGIDVPNATVMLVENAERFGLAQLHQLRGRVGRGRHQSYCIFMSASRSKETKERLDILNKSNDGFKIASEDLKLRGPGDLFGIRQSGLMDFRLGDVFQDAQLLKKANEAADLLLNNEKEWLKKFPKYEGTSSVII</sequence>
<dbReference type="CDD" id="cd04488">
    <property type="entry name" value="RecG_wedge_OBF"/>
    <property type="match status" value="1"/>
</dbReference>
<dbReference type="InterPro" id="IPR033454">
    <property type="entry name" value="RecG_wedge"/>
</dbReference>
<evidence type="ECO:0000313" key="18">
    <source>
        <dbReference type="EMBL" id="EEG75779.1"/>
    </source>
</evidence>
<dbReference type="SUPFAM" id="SSF52540">
    <property type="entry name" value="P-loop containing nucleoside triphosphate hydrolases"/>
    <property type="match status" value="2"/>
</dbReference>
<dbReference type="SMART" id="SM00490">
    <property type="entry name" value="HELICc"/>
    <property type="match status" value="1"/>
</dbReference>
<evidence type="ECO:0000256" key="1">
    <source>
        <dbReference type="ARBA" id="ARBA00007504"/>
    </source>
</evidence>
<keyword evidence="3 15" id="KW-0547">Nucleotide-binding</keyword>
<dbReference type="InterPro" id="IPR027417">
    <property type="entry name" value="P-loop_NTPase"/>
</dbReference>
<proteinExistence type="inferred from homology"/>
<keyword evidence="10 15" id="KW-0234">DNA repair</keyword>
<keyword evidence="7 15" id="KW-0067">ATP-binding</keyword>
<comment type="function">
    <text evidence="15">Plays a critical role in recombination and DNA repair. Helps process Holliday junction intermediates to mature products by catalyzing branch migration. Has replication fork regression activity, unwinds stalled or blocked replication forks to make a HJ that can be resolved. Has a DNA unwinding activity characteristic of a DNA helicase with 3'-5' polarity.</text>
</comment>
<dbReference type="NCBIfam" id="NF008168">
    <property type="entry name" value="PRK10917.2-2"/>
    <property type="match status" value="1"/>
</dbReference>
<dbReference type="InterPro" id="IPR047112">
    <property type="entry name" value="RecG/Mfd"/>
</dbReference>
<dbReference type="GO" id="GO:0003677">
    <property type="term" value="F:DNA binding"/>
    <property type="evidence" value="ECO:0007669"/>
    <property type="project" value="UniProtKB-KW"/>
</dbReference>
<dbReference type="GO" id="GO:0006281">
    <property type="term" value="P:DNA repair"/>
    <property type="evidence" value="ECO:0007669"/>
    <property type="project" value="UniProtKB-UniRule"/>
</dbReference>
<evidence type="ECO:0000256" key="4">
    <source>
        <dbReference type="ARBA" id="ARBA00022763"/>
    </source>
</evidence>
<evidence type="ECO:0000259" key="16">
    <source>
        <dbReference type="PROSITE" id="PS51192"/>
    </source>
</evidence>
<evidence type="ECO:0000256" key="10">
    <source>
        <dbReference type="ARBA" id="ARBA00023204"/>
    </source>
</evidence>
<comment type="catalytic activity">
    <reaction evidence="12 15">
        <text>Couples ATP hydrolysis with the unwinding of duplex DNA by translocating in the 3'-5' direction.</text>
        <dbReference type="EC" id="5.6.2.4"/>
    </reaction>
</comment>
<accession>C0BWD2</accession>
<dbReference type="GO" id="GO:0006310">
    <property type="term" value="P:DNA recombination"/>
    <property type="evidence" value="ECO:0007669"/>
    <property type="project" value="UniProtKB-UniRule"/>
</dbReference>
<dbReference type="GO" id="GO:0043138">
    <property type="term" value="F:3'-5' DNA helicase activity"/>
    <property type="evidence" value="ECO:0007669"/>
    <property type="project" value="UniProtKB-EC"/>
</dbReference>
<dbReference type="STRING" id="553973.CLOHYLEM_04137"/>
<evidence type="ECO:0000256" key="11">
    <source>
        <dbReference type="ARBA" id="ARBA00023235"/>
    </source>
</evidence>
<evidence type="ECO:0000256" key="3">
    <source>
        <dbReference type="ARBA" id="ARBA00022741"/>
    </source>
</evidence>
<comment type="caution">
    <text evidence="18">The sequence shown here is derived from an EMBL/GenBank/DDBJ whole genome shotgun (WGS) entry which is preliminary data.</text>
</comment>
<dbReference type="CDD" id="cd17992">
    <property type="entry name" value="DEXHc_RecG"/>
    <property type="match status" value="1"/>
</dbReference>
<dbReference type="PROSITE" id="PS51192">
    <property type="entry name" value="HELICASE_ATP_BIND_1"/>
    <property type="match status" value="1"/>
</dbReference>
<dbReference type="PANTHER" id="PTHR47964">
    <property type="entry name" value="ATP-DEPENDENT DNA HELICASE HOMOLOG RECG, CHLOROPLASTIC"/>
    <property type="match status" value="1"/>
</dbReference>
<dbReference type="GO" id="GO:0005524">
    <property type="term" value="F:ATP binding"/>
    <property type="evidence" value="ECO:0007669"/>
    <property type="project" value="UniProtKB-KW"/>
</dbReference>
<dbReference type="Gene3D" id="2.40.50.140">
    <property type="entry name" value="Nucleic acid-binding proteins"/>
    <property type="match status" value="1"/>
</dbReference>
<dbReference type="Pfam" id="PF19833">
    <property type="entry name" value="RecG_dom3_C"/>
    <property type="match status" value="1"/>
</dbReference>
<evidence type="ECO:0000256" key="2">
    <source>
        <dbReference type="ARBA" id="ARBA00017846"/>
    </source>
</evidence>
<dbReference type="InterPro" id="IPR004609">
    <property type="entry name" value="ATP-dep_DNA_helicase_RecG"/>
</dbReference>
<dbReference type="SUPFAM" id="SSF50249">
    <property type="entry name" value="Nucleic acid-binding proteins"/>
    <property type="match status" value="1"/>
</dbReference>
<dbReference type="HOGENOM" id="CLU_005122_7_1_9"/>